<organism evidence="1 2">
    <name type="scientific">Gilliamella apicola</name>
    <dbReference type="NCBI Taxonomy" id="1196095"/>
    <lineage>
        <taxon>Bacteria</taxon>
        <taxon>Pseudomonadati</taxon>
        <taxon>Pseudomonadota</taxon>
        <taxon>Gammaproteobacteria</taxon>
        <taxon>Orbales</taxon>
        <taxon>Orbaceae</taxon>
        <taxon>Gilliamella</taxon>
    </lineage>
</organism>
<dbReference type="AlphaFoldDB" id="A0A2V4DWN0"/>
<evidence type="ECO:0000313" key="1">
    <source>
        <dbReference type="EMBL" id="PXZ03959.1"/>
    </source>
</evidence>
<accession>A0A2V4DWN0</accession>
<proteinExistence type="predicted"/>
<dbReference type="EMBL" id="QGLP01000005">
    <property type="protein sequence ID" value="PXZ03959.1"/>
    <property type="molecule type" value="Genomic_DNA"/>
</dbReference>
<evidence type="ECO:0000313" key="2">
    <source>
        <dbReference type="Proteomes" id="UP000247483"/>
    </source>
</evidence>
<reference evidence="1 2" key="1">
    <citation type="submission" date="2018-05" db="EMBL/GenBank/DDBJ databases">
        <title>Reference genomes for bee gut microbiota database.</title>
        <authorList>
            <person name="Ellegaard K.M."/>
        </authorList>
    </citation>
    <scope>NUCLEOTIDE SEQUENCE [LARGE SCALE GENOMIC DNA]</scope>
    <source>
        <strain evidence="1 2">ESL0177</strain>
    </source>
</reference>
<dbReference type="RefSeq" id="WP_110423335.1">
    <property type="nucleotide sequence ID" value="NZ_QGLP01000005.1"/>
</dbReference>
<protein>
    <submittedName>
        <fullName evidence="1">Uncharacterized protein</fullName>
    </submittedName>
</protein>
<gene>
    <name evidence="1" type="ORF">DKK79_06145</name>
</gene>
<name>A0A2V4DWN0_9GAMM</name>
<dbReference type="Proteomes" id="UP000247483">
    <property type="component" value="Unassembled WGS sequence"/>
</dbReference>
<sequence length="201" mass="23508">MSNLNIDWKPEFGIIFTWFAMDKFGRIAVMVNNCFGDLPKALLSINNVELLLDQLTDYMWEESEIFKNYPNNKSGCTILDLYSGLRFDYLSTRKDIEQLIQERSNYQQKTVECNLPSRKGLFVYHGIEGSIEGEDYPIGYEGVTKMGDYFRYLIPTIYASIEDFPEELRHGIATSDTVDFTTDRLLDNDKINEYFPRMYKN</sequence>
<comment type="caution">
    <text evidence="1">The sequence shown here is derived from an EMBL/GenBank/DDBJ whole genome shotgun (WGS) entry which is preliminary data.</text>
</comment>